<evidence type="ECO:0000256" key="1">
    <source>
        <dbReference type="ARBA" id="ARBA00004167"/>
    </source>
</evidence>
<keyword evidence="3" id="KW-1015">Disulfide bond</keyword>
<feature type="domain" description="Ig-like" evidence="6">
    <location>
        <begin position="367"/>
        <end position="461"/>
    </location>
</feature>
<proteinExistence type="predicted"/>
<evidence type="ECO:0000256" key="4">
    <source>
        <dbReference type="SAM" id="MobiDB-lite"/>
    </source>
</evidence>
<feature type="compositionally biased region" description="Low complexity" evidence="4">
    <location>
        <begin position="1008"/>
        <end position="1025"/>
    </location>
</feature>
<comment type="subcellular location">
    <subcellularLocation>
        <location evidence="1">Membrane</location>
        <topology evidence="1">Single-pass membrane protein</topology>
    </subcellularLocation>
</comment>
<dbReference type="CDD" id="cd00063">
    <property type="entry name" value="FN3"/>
    <property type="match status" value="1"/>
</dbReference>
<feature type="transmembrane region" description="Helical" evidence="5">
    <location>
        <begin position="799"/>
        <end position="821"/>
    </location>
</feature>
<dbReference type="PANTHER" id="PTHR23278">
    <property type="entry name" value="SIDESTEP PROTEIN"/>
    <property type="match status" value="1"/>
</dbReference>
<dbReference type="SUPFAM" id="SSF48726">
    <property type="entry name" value="Immunoglobulin"/>
    <property type="match status" value="5"/>
</dbReference>
<dbReference type="Pfam" id="PF08205">
    <property type="entry name" value="C2-set_2"/>
    <property type="match status" value="1"/>
</dbReference>
<dbReference type="SMART" id="SM00409">
    <property type="entry name" value="IG"/>
    <property type="match status" value="4"/>
</dbReference>
<protein>
    <submittedName>
        <fullName evidence="8">Putative Neural cell adhesion molecule 1</fullName>
    </submittedName>
</protein>
<reference evidence="8 9" key="1">
    <citation type="submission" date="2016-03" db="EMBL/GenBank/DDBJ databases">
        <title>EvidentialGene: Evidence-directed Construction of Genes on Genomes.</title>
        <authorList>
            <person name="Gilbert D.G."/>
            <person name="Choi J.-H."/>
            <person name="Mockaitis K."/>
            <person name="Colbourne J."/>
            <person name="Pfrender M."/>
        </authorList>
    </citation>
    <scope>NUCLEOTIDE SEQUENCE [LARGE SCALE GENOMIC DNA]</scope>
    <source>
        <strain evidence="8 9">Xinb3</strain>
        <tissue evidence="8">Complete organism</tissue>
    </source>
</reference>
<feature type="region of interest" description="Disordered" evidence="4">
    <location>
        <begin position="1008"/>
        <end position="1058"/>
    </location>
</feature>
<dbReference type="Proteomes" id="UP000076858">
    <property type="component" value="Unassembled WGS sequence"/>
</dbReference>
<evidence type="ECO:0000313" key="9">
    <source>
        <dbReference type="Proteomes" id="UP000076858"/>
    </source>
</evidence>
<gene>
    <name evidence="8" type="ORF">APZ42_013872</name>
</gene>
<dbReference type="InterPro" id="IPR007110">
    <property type="entry name" value="Ig-like_dom"/>
</dbReference>
<dbReference type="InterPro" id="IPR003599">
    <property type="entry name" value="Ig_sub"/>
</dbReference>
<keyword evidence="9" id="KW-1185">Reference proteome</keyword>
<dbReference type="PANTHER" id="PTHR23278:SF19">
    <property type="entry name" value="OBSCURIN"/>
    <property type="match status" value="1"/>
</dbReference>
<dbReference type="SUPFAM" id="SSF49265">
    <property type="entry name" value="Fibronectin type III"/>
    <property type="match status" value="1"/>
</dbReference>
<feature type="compositionally biased region" description="Polar residues" evidence="4">
    <location>
        <begin position="1046"/>
        <end position="1058"/>
    </location>
</feature>
<feature type="region of interest" description="Disordered" evidence="4">
    <location>
        <begin position="107"/>
        <end position="141"/>
    </location>
</feature>
<feature type="domain" description="Ig-like" evidence="6">
    <location>
        <begin position="253"/>
        <end position="351"/>
    </location>
</feature>
<dbReference type="PROSITE" id="PS50835">
    <property type="entry name" value="IG_LIKE"/>
    <property type="match status" value="4"/>
</dbReference>
<evidence type="ECO:0000256" key="5">
    <source>
        <dbReference type="SAM" id="Phobius"/>
    </source>
</evidence>
<evidence type="ECO:0000256" key="3">
    <source>
        <dbReference type="ARBA" id="ARBA00023157"/>
    </source>
</evidence>
<dbReference type="Gene3D" id="2.60.40.10">
    <property type="entry name" value="Immunoglobulins"/>
    <property type="match status" value="6"/>
</dbReference>
<feature type="domain" description="Ig-like" evidence="6">
    <location>
        <begin position="466"/>
        <end position="566"/>
    </location>
</feature>
<dbReference type="STRING" id="35525.A0A162QF12"/>
<dbReference type="InterPro" id="IPR036179">
    <property type="entry name" value="Ig-like_dom_sf"/>
</dbReference>
<dbReference type="AlphaFoldDB" id="A0A162QF12"/>
<evidence type="ECO:0000313" key="8">
    <source>
        <dbReference type="EMBL" id="KZS19636.1"/>
    </source>
</evidence>
<feature type="domain" description="Ig-like" evidence="6">
    <location>
        <begin position="578"/>
        <end position="673"/>
    </location>
</feature>
<dbReference type="OrthoDB" id="8825892at2759"/>
<keyword evidence="5" id="KW-1133">Transmembrane helix</keyword>
<dbReference type="EMBL" id="LRGB01000340">
    <property type="protein sequence ID" value="KZS19636.1"/>
    <property type="molecule type" value="Genomic_DNA"/>
</dbReference>
<evidence type="ECO:0000259" key="7">
    <source>
        <dbReference type="PROSITE" id="PS50853"/>
    </source>
</evidence>
<evidence type="ECO:0000256" key="2">
    <source>
        <dbReference type="ARBA" id="ARBA00023136"/>
    </source>
</evidence>
<name>A0A162QF12_9CRUS</name>
<accession>A0A162QF12</accession>
<evidence type="ECO:0000259" key="6">
    <source>
        <dbReference type="PROSITE" id="PS50835"/>
    </source>
</evidence>
<dbReference type="InterPro" id="IPR013783">
    <property type="entry name" value="Ig-like_fold"/>
</dbReference>
<dbReference type="PROSITE" id="PS50853">
    <property type="entry name" value="FN3"/>
    <property type="match status" value="1"/>
</dbReference>
<dbReference type="InterPro" id="IPR003961">
    <property type="entry name" value="FN3_dom"/>
</dbReference>
<feature type="domain" description="Fibronectin type-III" evidence="7">
    <location>
        <begin position="694"/>
        <end position="784"/>
    </location>
</feature>
<dbReference type="InterPro" id="IPR003598">
    <property type="entry name" value="Ig_sub2"/>
</dbReference>
<organism evidence="8 9">
    <name type="scientific">Daphnia magna</name>
    <dbReference type="NCBI Taxonomy" id="35525"/>
    <lineage>
        <taxon>Eukaryota</taxon>
        <taxon>Metazoa</taxon>
        <taxon>Ecdysozoa</taxon>
        <taxon>Arthropoda</taxon>
        <taxon>Crustacea</taxon>
        <taxon>Branchiopoda</taxon>
        <taxon>Diplostraca</taxon>
        <taxon>Cladocera</taxon>
        <taxon>Anomopoda</taxon>
        <taxon>Daphniidae</taxon>
        <taxon>Daphnia</taxon>
    </lineage>
</organism>
<dbReference type="SMART" id="SM00060">
    <property type="entry name" value="FN3"/>
    <property type="match status" value="1"/>
</dbReference>
<dbReference type="Pfam" id="PF13927">
    <property type="entry name" value="Ig_3"/>
    <property type="match status" value="2"/>
</dbReference>
<dbReference type="SMART" id="SM00408">
    <property type="entry name" value="IGc2"/>
    <property type="match status" value="4"/>
</dbReference>
<dbReference type="InterPro" id="IPR013162">
    <property type="entry name" value="CD80_C2-set"/>
</dbReference>
<dbReference type="InterPro" id="IPR036116">
    <property type="entry name" value="FN3_sf"/>
</dbReference>
<feature type="compositionally biased region" description="Basic residues" evidence="4">
    <location>
        <begin position="108"/>
        <end position="126"/>
    </location>
</feature>
<keyword evidence="5" id="KW-0812">Transmembrane</keyword>
<sequence length="1084" mass="118364">MNMDLIEFGWLLSHVVFLICRLKMRCLICLLIAAMIGWADCTADADAQVNEQADVDRPVPIENVYVMAGDRVELMCDVTSSTAFQHDDAYSNPAAVSSRISAGLSGYSRHRQTVAHHRRRSRRYNRHSTGGGPADVDPFRPSETVKDDGYLVLWFVDPDRKPFYSLDVRRGRSGRHWWNEERFGRRVRFLLPQPSSSPPSSGGGSFSRNASALARLQIANVTRQDGGDYRCRVDFNSAPSRNFKYRLIVIEPPSSVVILDGFLQQLSVIAGPLEEGSDLILTCKAYGGYPQPWVTWWRGGQLLDNTTDARSPESVSNLLVVPRVGRQHLHGAFTCQVTSSPHLAPIMKTVTLELHLRPFFVEIQLPPTISSTNQRVFVAGQSVEVKCRTSGSRPAPSITWWKGNKQIAPHLSTVMNSDDGNATESRLTLTPVSEDDASHLICRVENSMIPGAVVEDSTKLDVHYPPEVSIALGSNINGGDVKEGDDLYIECHIRSNPSFHKLQWTHNVSWPVSQIRWVTPAGATLVHNVSAGVVLSNVSLVLRSVTHSRAGLYACSAANSRGESVSQPPLRLRIQYAPRCRSVSAAGTVSGVSKQETASLDCQVDADPSNEVHFWWTFLGTPMKSNGSMLVTSSGDAILLPRSLFTSQGSTSVLQYSPKSELDFGVVACWASNPVGNQREPCLFHVVPAGKPAAPSNCAIHNQTADSVRVDCQEAFDGGLQQTFGLELVDRNTRTLRYVFNNTKPVFTVYGLEPETAFLLNIYALNAKGRSQPITLETTTLRAAMKHTSHALYFQMTPLLGVLVGAAVTLLVIVFTVAVVVHRRNRSKRQRQMNNQIGEQQQTTALNGANQPLLPLPHALPGTDPNAGFGVDDTGNAINGSNGGHTNFGEGRHQRAVLLNKTGNSVNGQPTHFNKLINSAHLKGAANHQHHQQDPDIILREIVDFQPKRMLPAVMLMNNPPPSGVGGTLSRRGASVKTSIIEEEEDYGGADSLASFRCGAELLGRSCTQQQQQQQSPLSLSSRSSAGASWNIGFPHGGNNHWPTPGHQSPSLGPFTNNGALMQQQQHNIAADLLADCRLPESSL</sequence>
<dbReference type="GO" id="GO:0016020">
    <property type="term" value="C:membrane"/>
    <property type="evidence" value="ECO:0007669"/>
    <property type="project" value="UniProtKB-SubCell"/>
</dbReference>
<keyword evidence="2 5" id="KW-0472">Membrane</keyword>
<comment type="caution">
    <text evidence="8">The sequence shown here is derived from an EMBL/GenBank/DDBJ whole genome shotgun (WGS) entry which is preliminary data.</text>
</comment>